<reference evidence="1" key="1">
    <citation type="journal article" date="2020" name="Nat. Commun.">
        <title>Large-scale genome sequencing of mycorrhizal fungi provides insights into the early evolution of symbiotic traits.</title>
        <authorList>
            <person name="Miyauchi S."/>
            <person name="Kiss E."/>
            <person name="Kuo A."/>
            <person name="Drula E."/>
            <person name="Kohler A."/>
            <person name="Sanchez-Garcia M."/>
            <person name="Morin E."/>
            <person name="Andreopoulos B."/>
            <person name="Barry K.W."/>
            <person name="Bonito G."/>
            <person name="Buee M."/>
            <person name="Carver A."/>
            <person name="Chen C."/>
            <person name="Cichocki N."/>
            <person name="Clum A."/>
            <person name="Culley D."/>
            <person name="Crous P.W."/>
            <person name="Fauchery L."/>
            <person name="Girlanda M."/>
            <person name="Hayes R.D."/>
            <person name="Keri Z."/>
            <person name="LaButti K."/>
            <person name="Lipzen A."/>
            <person name="Lombard V."/>
            <person name="Magnuson J."/>
            <person name="Maillard F."/>
            <person name="Murat C."/>
            <person name="Nolan M."/>
            <person name="Ohm R.A."/>
            <person name="Pangilinan J."/>
            <person name="Pereira M.F."/>
            <person name="Perotto S."/>
            <person name="Peter M."/>
            <person name="Pfister S."/>
            <person name="Riley R."/>
            <person name="Sitrit Y."/>
            <person name="Stielow J.B."/>
            <person name="Szollosi G."/>
            <person name="Zifcakova L."/>
            <person name="Stursova M."/>
            <person name="Spatafora J.W."/>
            <person name="Tedersoo L."/>
            <person name="Vaario L.M."/>
            <person name="Yamada A."/>
            <person name="Yan M."/>
            <person name="Wang P."/>
            <person name="Xu J."/>
            <person name="Bruns T."/>
            <person name="Baldrian P."/>
            <person name="Vilgalys R."/>
            <person name="Dunand C."/>
            <person name="Henrissat B."/>
            <person name="Grigoriev I.V."/>
            <person name="Hibbett D."/>
            <person name="Nagy L.G."/>
            <person name="Martin F.M."/>
        </authorList>
    </citation>
    <scope>NUCLEOTIDE SEQUENCE</scope>
    <source>
        <strain evidence="1">UP504</strain>
    </source>
</reference>
<evidence type="ECO:0000313" key="2">
    <source>
        <dbReference type="Proteomes" id="UP000886523"/>
    </source>
</evidence>
<dbReference type="AlphaFoldDB" id="A0A9P6B8A9"/>
<protein>
    <submittedName>
        <fullName evidence="1">Uncharacterized protein</fullName>
    </submittedName>
</protein>
<accession>A0A9P6B8A9</accession>
<proteinExistence type="predicted"/>
<keyword evidence="2" id="KW-1185">Reference proteome</keyword>
<gene>
    <name evidence="1" type="ORF">BS47DRAFT_198818</name>
</gene>
<name>A0A9P6B8A9_9AGAM</name>
<comment type="caution">
    <text evidence="1">The sequence shown here is derived from an EMBL/GenBank/DDBJ whole genome shotgun (WGS) entry which is preliminary data.</text>
</comment>
<dbReference type="Proteomes" id="UP000886523">
    <property type="component" value="Unassembled WGS sequence"/>
</dbReference>
<dbReference type="EMBL" id="MU128922">
    <property type="protein sequence ID" value="KAF9518805.1"/>
    <property type="molecule type" value="Genomic_DNA"/>
</dbReference>
<evidence type="ECO:0000313" key="1">
    <source>
        <dbReference type="EMBL" id="KAF9518805.1"/>
    </source>
</evidence>
<sequence length="119" mass="13505">MECCLSGMVSTTWDLTSLRHLTPSLHRSQGPSFDLLMVSGFRWSRVKIVTSDLICYIPPNYAPKYIASSHLTEPRIAFGCKGGCYCAIRPILFMLKLRNRSWPSGRVNRMEHHCTVSGR</sequence>
<organism evidence="1 2">
    <name type="scientific">Hydnum rufescens UP504</name>
    <dbReference type="NCBI Taxonomy" id="1448309"/>
    <lineage>
        <taxon>Eukaryota</taxon>
        <taxon>Fungi</taxon>
        <taxon>Dikarya</taxon>
        <taxon>Basidiomycota</taxon>
        <taxon>Agaricomycotina</taxon>
        <taxon>Agaricomycetes</taxon>
        <taxon>Cantharellales</taxon>
        <taxon>Hydnaceae</taxon>
        <taxon>Hydnum</taxon>
    </lineage>
</organism>